<evidence type="ECO:0000313" key="6">
    <source>
        <dbReference type="Proteomes" id="UP000189627"/>
    </source>
</evidence>
<gene>
    <name evidence="5" type="ORF">BJN34_22615</name>
</gene>
<dbReference type="AlphaFoldDB" id="A0A1U9UVJ1"/>
<accession>A0A1U9UVJ1</accession>
<proteinExistence type="inferred from homology"/>
<dbReference type="InterPro" id="IPR057326">
    <property type="entry name" value="KR_dom"/>
</dbReference>
<dbReference type="RefSeq" id="WP_078199109.1">
    <property type="nucleotide sequence ID" value="NZ_CP017758.1"/>
</dbReference>
<dbReference type="SUPFAM" id="SSF51735">
    <property type="entry name" value="NAD(P)-binding Rossmann-fold domains"/>
    <property type="match status" value="1"/>
</dbReference>
<dbReference type="PROSITE" id="PS00061">
    <property type="entry name" value="ADH_SHORT"/>
    <property type="match status" value="1"/>
</dbReference>
<dbReference type="CDD" id="cd05233">
    <property type="entry name" value="SDR_c"/>
    <property type="match status" value="1"/>
</dbReference>
<sequence length="266" mass="27327">MSDIQRLLGRVALVTGGGSGMGLATAQRLASEGAKVLIVDQHATAAHEAAESIGSSAAAFSADVTSEPDMDAAVAYAVSCFGRLDIGINAAGIGASALLLEQSLEQFRRLQDVNLAGVFVSVKAEARQMIAQSGGGVIVNFASTNALQPAEGLGAYCAAKAGVAMLTQVAAMELAPHGIRVVGVGPGLTSTPMVDRVLSVPGAREAFTENILLRRAGRPEELAASVAFLVSDDASYITGTTLYVDGGALTQRYPELHRRRSATKSN</sequence>
<dbReference type="NCBIfam" id="NF005559">
    <property type="entry name" value="PRK07231.1"/>
    <property type="match status" value="1"/>
</dbReference>
<dbReference type="OrthoDB" id="9806974at2"/>
<dbReference type="SMART" id="SM00822">
    <property type="entry name" value="PKS_KR"/>
    <property type="match status" value="1"/>
</dbReference>
<protein>
    <submittedName>
        <fullName evidence="5">NAD(P)-dependent oxidoreductase</fullName>
    </submittedName>
</protein>
<dbReference type="Proteomes" id="UP000189627">
    <property type="component" value="Chromosome 2"/>
</dbReference>
<reference evidence="6" key="1">
    <citation type="submission" date="2017-02" db="EMBL/GenBank/DDBJ databases">
        <title>Complete genome sequence of Cupriavidus necator strain NH9, a 3-chlorobenzoate degrader.</title>
        <authorList>
            <person name="Moriuchi R."/>
            <person name="Dohra H."/>
            <person name="Ogawa N."/>
        </authorList>
    </citation>
    <scope>NUCLEOTIDE SEQUENCE [LARGE SCALE GENOMIC DNA]</scope>
    <source>
        <strain evidence="6">NH9</strain>
    </source>
</reference>
<keyword evidence="2" id="KW-0560">Oxidoreductase</keyword>
<dbReference type="PRINTS" id="PR00080">
    <property type="entry name" value="SDRFAMILY"/>
</dbReference>
<dbReference type="Gene3D" id="3.40.50.720">
    <property type="entry name" value="NAD(P)-binding Rossmann-like Domain"/>
    <property type="match status" value="1"/>
</dbReference>
<comment type="similarity">
    <text evidence="1">Belongs to the short-chain dehydrogenases/reductases (SDR) family.</text>
</comment>
<dbReference type="PANTHER" id="PTHR24321">
    <property type="entry name" value="DEHYDROGENASES, SHORT CHAIN"/>
    <property type="match status" value="1"/>
</dbReference>
<feature type="domain" description="Ketoreductase" evidence="4">
    <location>
        <begin position="10"/>
        <end position="187"/>
    </location>
</feature>
<keyword evidence="3" id="KW-0520">NAD</keyword>
<dbReference type="InterPro" id="IPR036291">
    <property type="entry name" value="NAD(P)-bd_dom_sf"/>
</dbReference>
<dbReference type="EMBL" id="CP017758">
    <property type="protein sequence ID" value="AQV96660.1"/>
    <property type="molecule type" value="Genomic_DNA"/>
</dbReference>
<dbReference type="FunFam" id="3.40.50.720:FF:000084">
    <property type="entry name" value="Short-chain dehydrogenase reductase"/>
    <property type="match status" value="1"/>
</dbReference>
<evidence type="ECO:0000256" key="3">
    <source>
        <dbReference type="ARBA" id="ARBA00023027"/>
    </source>
</evidence>
<name>A0A1U9UVJ1_CUPNE</name>
<dbReference type="InterPro" id="IPR002347">
    <property type="entry name" value="SDR_fam"/>
</dbReference>
<evidence type="ECO:0000313" key="5">
    <source>
        <dbReference type="EMBL" id="AQV96660.1"/>
    </source>
</evidence>
<dbReference type="InterPro" id="IPR020904">
    <property type="entry name" value="Sc_DH/Rdtase_CS"/>
</dbReference>
<dbReference type="KEGG" id="cuh:BJN34_22615"/>
<dbReference type="PRINTS" id="PR00081">
    <property type="entry name" value="GDHRDH"/>
</dbReference>
<dbReference type="Pfam" id="PF13561">
    <property type="entry name" value="adh_short_C2"/>
    <property type="match status" value="1"/>
</dbReference>
<dbReference type="GO" id="GO:0016491">
    <property type="term" value="F:oxidoreductase activity"/>
    <property type="evidence" value="ECO:0007669"/>
    <property type="project" value="UniProtKB-KW"/>
</dbReference>
<evidence type="ECO:0000256" key="1">
    <source>
        <dbReference type="ARBA" id="ARBA00006484"/>
    </source>
</evidence>
<organism evidence="5 6">
    <name type="scientific">Cupriavidus necator</name>
    <name type="common">Alcaligenes eutrophus</name>
    <name type="synonym">Ralstonia eutropha</name>
    <dbReference type="NCBI Taxonomy" id="106590"/>
    <lineage>
        <taxon>Bacteria</taxon>
        <taxon>Pseudomonadati</taxon>
        <taxon>Pseudomonadota</taxon>
        <taxon>Betaproteobacteria</taxon>
        <taxon>Burkholderiales</taxon>
        <taxon>Burkholderiaceae</taxon>
        <taxon>Cupriavidus</taxon>
    </lineage>
</organism>
<evidence type="ECO:0000256" key="2">
    <source>
        <dbReference type="ARBA" id="ARBA00023002"/>
    </source>
</evidence>
<evidence type="ECO:0000259" key="4">
    <source>
        <dbReference type="SMART" id="SM00822"/>
    </source>
</evidence>
<dbReference type="PANTHER" id="PTHR24321:SF8">
    <property type="entry name" value="ESTRADIOL 17-BETA-DEHYDROGENASE 8-RELATED"/>
    <property type="match status" value="1"/>
</dbReference>